<dbReference type="Pfam" id="PF16984">
    <property type="entry name" value="Grp7_allergen"/>
    <property type="match status" value="1"/>
</dbReference>
<dbReference type="AlphaFoldDB" id="A0A2K8JSY4"/>
<protein>
    <submittedName>
        <fullName evidence="2">Secreted venom protein family 5 protein</fullName>
    </submittedName>
</protein>
<proteinExistence type="evidence at transcript level"/>
<dbReference type="InterPro" id="IPR020234">
    <property type="entry name" value="Mite_allergen_group-7"/>
</dbReference>
<feature type="signal peptide" evidence="1">
    <location>
        <begin position="1"/>
        <end position="16"/>
    </location>
</feature>
<evidence type="ECO:0000256" key="1">
    <source>
        <dbReference type="SAM" id="SignalP"/>
    </source>
</evidence>
<accession>A0A2K8JSY4</accession>
<dbReference type="Gene3D" id="3.15.10.50">
    <property type="match status" value="1"/>
</dbReference>
<dbReference type="InterPro" id="IPR038602">
    <property type="entry name" value="Mite_allergen_7_sf"/>
</dbReference>
<sequence>MLKLLLFTLLLSYCTADTVVLNQLMDQVLDSLRTVINQAGMNEIHTPDADYEWPFKWHFVKITGHVNCRNGVARALASIRRTGDTTMTTQGNKATIRTRIGLGELGFYFGSCQLEAKHLFSYTHDIKGTVASNSIDLQISLTGQGPQCVASLDHVVLDQFGGLRVDTGGGPVHRIEDRLIEWLSRYFHDQIVAAVNTALADSVTKALPKVDLCSKIPH</sequence>
<dbReference type="SMR" id="A0A2K8JSY4"/>
<dbReference type="EMBL" id="KY031311">
    <property type="protein sequence ID" value="ATU83062.1"/>
    <property type="molecule type" value="mRNA"/>
</dbReference>
<organism evidence="2">
    <name type="scientific">Pristhesancus plagipennis</name>
    <name type="common">Common assassin bug</name>
    <dbReference type="NCBI Taxonomy" id="1955184"/>
    <lineage>
        <taxon>Eukaryota</taxon>
        <taxon>Metazoa</taxon>
        <taxon>Ecdysozoa</taxon>
        <taxon>Arthropoda</taxon>
        <taxon>Hexapoda</taxon>
        <taxon>Insecta</taxon>
        <taxon>Pterygota</taxon>
        <taxon>Neoptera</taxon>
        <taxon>Paraneoptera</taxon>
        <taxon>Hemiptera</taxon>
        <taxon>Heteroptera</taxon>
        <taxon>Panheteroptera</taxon>
        <taxon>Cimicomorpha</taxon>
        <taxon>Reduviidae</taxon>
        <taxon>Harpactorinae</taxon>
        <taxon>Harpactorini</taxon>
        <taxon>Pristhesancus</taxon>
    </lineage>
</organism>
<name>A0A2K8JSY4_PRIPG</name>
<reference evidence="2" key="1">
    <citation type="submission" date="2016-10" db="EMBL/GenBank/DDBJ databases">
        <title>The assassin bug Pristhesancus plagipennis produces two different types of venom.</title>
        <authorList>
            <person name="Walker A.A."/>
            <person name="Herzig V."/>
            <person name="Jin J."/>
            <person name="Fry B.G."/>
            <person name="King G.F."/>
        </authorList>
    </citation>
    <scope>NUCLEOTIDE SEQUENCE</scope>
    <source>
        <tissue evidence="2">Venom/labial glands</tissue>
    </source>
</reference>
<feature type="chain" id="PRO_5014927203" evidence="1">
    <location>
        <begin position="17"/>
        <end position="218"/>
    </location>
</feature>
<evidence type="ECO:0000313" key="2">
    <source>
        <dbReference type="EMBL" id="ATU83062.1"/>
    </source>
</evidence>
<keyword evidence="1" id="KW-0732">Signal</keyword>